<feature type="region of interest" description="Disordered" evidence="1">
    <location>
        <begin position="48"/>
        <end position="67"/>
    </location>
</feature>
<gene>
    <name evidence="2" type="ORF">D3227_39975</name>
</gene>
<dbReference type="AlphaFoldDB" id="A0A3A5JVC5"/>
<organism evidence="2 3">
    <name type="scientific">Mesorhizobium waimense</name>
    <dbReference type="NCBI Taxonomy" id="1300307"/>
    <lineage>
        <taxon>Bacteria</taxon>
        <taxon>Pseudomonadati</taxon>
        <taxon>Pseudomonadota</taxon>
        <taxon>Alphaproteobacteria</taxon>
        <taxon>Hyphomicrobiales</taxon>
        <taxon>Phyllobacteriaceae</taxon>
        <taxon>Mesorhizobium</taxon>
    </lineage>
</organism>
<feature type="compositionally biased region" description="Basic and acidic residues" evidence="1">
    <location>
        <begin position="48"/>
        <end position="59"/>
    </location>
</feature>
<dbReference type="EMBL" id="QZWZ01000126">
    <property type="protein sequence ID" value="RJT20814.1"/>
    <property type="molecule type" value="Genomic_DNA"/>
</dbReference>
<sequence>MLLFSRLRFNSRNPSKQKPHTQTDPQNAASAASFNPESQQALVRVARDLEEARPWSDRRPKVRAGAS</sequence>
<keyword evidence="3" id="KW-1185">Reference proteome</keyword>
<accession>A0A3A5JVC5</accession>
<feature type="region of interest" description="Disordered" evidence="1">
    <location>
        <begin position="1"/>
        <end position="40"/>
    </location>
</feature>
<protein>
    <submittedName>
        <fullName evidence="2">Uncharacterized protein</fullName>
    </submittedName>
</protein>
<name>A0A3A5JVC5_9HYPH</name>
<comment type="caution">
    <text evidence="2">The sequence shown here is derived from an EMBL/GenBank/DDBJ whole genome shotgun (WGS) entry which is preliminary data.</text>
</comment>
<evidence type="ECO:0000313" key="3">
    <source>
        <dbReference type="Proteomes" id="UP000272706"/>
    </source>
</evidence>
<reference evidence="2 3" key="1">
    <citation type="submission" date="2018-09" db="EMBL/GenBank/DDBJ databases">
        <title>Mesorhizobium carmichaelinearum sp. nov. isolated from Carmichaelinea spp. root nodules in New Zealand.</title>
        <authorList>
            <person name="De Meyer S.E."/>
        </authorList>
    </citation>
    <scope>NUCLEOTIDE SEQUENCE [LARGE SCALE GENOMIC DNA]</scope>
    <source>
        <strain evidence="2 3">ICMP19557</strain>
    </source>
</reference>
<evidence type="ECO:0000256" key="1">
    <source>
        <dbReference type="SAM" id="MobiDB-lite"/>
    </source>
</evidence>
<dbReference type="Proteomes" id="UP000272706">
    <property type="component" value="Unassembled WGS sequence"/>
</dbReference>
<feature type="compositionally biased region" description="Polar residues" evidence="1">
    <location>
        <begin position="8"/>
        <end position="40"/>
    </location>
</feature>
<proteinExistence type="predicted"/>
<evidence type="ECO:0000313" key="2">
    <source>
        <dbReference type="EMBL" id="RJT20814.1"/>
    </source>
</evidence>